<dbReference type="EMBL" id="CM003530">
    <property type="protein sequence ID" value="RCV19194.1"/>
    <property type="molecule type" value="Genomic_DNA"/>
</dbReference>
<feature type="region of interest" description="Disordered" evidence="1">
    <location>
        <begin position="1"/>
        <end position="43"/>
    </location>
</feature>
<feature type="compositionally biased region" description="Basic residues" evidence="1">
    <location>
        <begin position="14"/>
        <end position="26"/>
    </location>
</feature>
<name>A0A368QN04_SETIT</name>
<sequence length="99" mass="11451">MQHRSPMRIPLSAPRHRHSWSSHRRLPAASPSPRRLDLQDPVTSPPPLHPLLCNFPALPRPNAMSTERATWSYTYEKRLVDILKELTNIPMFKTLILLP</sequence>
<proteinExistence type="predicted"/>
<protein>
    <submittedName>
        <fullName evidence="2">Uncharacterized protein</fullName>
    </submittedName>
</protein>
<dbReference type="AlphaFoldDB" id="A0A368QN04"/>
<evidence type="ECO:0000313" key="2">
    <source>
        <dbReference type="EMBL" id="RCV19194.1"/>
    </source>
</evidence>
<gene>
    <name evidence="2" type="ORF">SETIT_3G364600v2</name>
</gene>
<reference evidence="2" key="1">
    <citation type="journal article" date="2012" name="Nat. Biotechnol.">
        <title>Reference genome sequence of the model plant Setaria.</title>
        <authorList>
            <person name="Bennetzen J.L."/>
            <person name="Schmutz J."/>
            <person name="Wang H."/>
            <person name="Percifield R."/>
            <person name="Hawkins J."/>
            <person name="Pontaroli A.C."/>
            <person name="Estep M."/>
            <person name="Feng L."/>
            <person name="Vaughn J.N."/>
            <person name="Grimwood J."/>
            <person name="Jenkins J."/>
            <person name="Barry K."/>
            <person name="Lindquist E."/>
            <person name="Hellsten U."/>
            <person name="Deshpande S."/>
            <person name="Wang X."/>
            <person name="Wu X."/>
            <person name="Mitros T."/>
            <person name="Triplett J."/>
            <person name="Yang X."/>
            <person name="Ye C.Y."/>
            <person name="Mauro-Herrera M."/>
            <person name="Wang L."/>
            <person name="Li P."/>
            <person name="Sharma M."/>
            <person name="Sharma R."/>
            <person name="Ronald P.C."/>
            <person name="Panaud O."/>
            <person name="Kellogg E.A."/>
            <person name="Brutnell T.P."/>
            <person name="Doust A.N."/>
            <person name="Tuskan G.A."/>
            <person name="Rokhsar D."/>
            <person name="Devos K.M."/>
        </authorList>
    </citation>
    <scope>NUCLEOTIDE SEQUENCE [LARGE SCALE GENOMIC DNA]</scope>
    <source>
        <strain evidence="2">Yugu1</strain>
    </source>
</reference>
<evidence type="ECO:0000256" key="1">
    <source>
        <dbReference type="SAM" id="MobiDB-lite"/>
    </source>
</evidence>
<accession>A0A368QN04</accession>
<organism evidence="2">
    <name type="scientific">Setaria italica</name>
    <name type="common">Foxtail millet</name>
    <name type="synonym">Panicum italicum</name>
    <dbReference type="NCBI Taxonomy" id="4555"/>
    <lineage>
        <taxon>Eukaryota</taxon>
        <taxon>Viridiplantae</taxon>
        <taxon>Streptophyta</taxon>
        <taxon>Embryophyta</taxon>
        <taxon>Tracheophyta</taxon>
        <taxon>Spermatophyta</taxon>
        <taxon>Magnoliopsida</taxon>
        <taxon>Liliopsida</taxon>
        <taxon>Poales</taxon>
        <taxon>Poaceae</taxon>
        <taxon>PACMAD clade</taxon>
        <taxon>Panicoideae</taxon>
        <taxon>Panicodae</taxon>
        <taxon>Paniceae</taxon>
        <taxon>Cenchrinae</taxon>
        <taxon>Setaria</taxon>
    </lineage>
</organism>
<reference evidence="2" key="2">
    <citation type="submission" date="2015-07" db="EMBL/GenBank/DDBJ databases">
        <authorList>
            <person name="Noorani M."/>
        </authorList>
    </citation>
    <scope>NUCLEOTIDE SEQUENCE</scope>
    <source>
        <strain evidence="2">Yugu1</strain>
    </source>
</reference>